<dbReference type="GO" id="GO:0016491">
    <property type="term" value="F:oxidoreductase activity"/>
    <property type="evidence" value="ECO:0007669"/>
    <property type="project" value="InterPro"/>
</dbReference>
<dbReference type="InterPro" id="IPR052711">
    <property type="entry name" value="Zinc_ADH-like"/>
</dbReference>
<name>A0AAP3XSW6_9PROT</name>
<dbReference type="CDD" id="cd08276">
    <property type="entry name" value="MDR7"/>
    <property type="match status" value="1"/>
</dbReference>
<dbReference type="SUPFAM" id="SSF50129">
    <property type="entry name" value="GroES-like"/>
    <property type="match status" value="1"/>
</dbReference>
<dbReference type="InterPro" id="IPR013149">
    <property type="entry name" value="ADH-like_C"/>
</dbReference>
<dbReference type="Gene3D" id="3.90.180.10">
    <property type="entry name" value="Medium-chain alcohol dehydrogenases, catalytic domain"/>
    <property type="match status" value="1"/>
</dbReference>
<dbReference type="Pfam" id="PF00107">
    <property type="entry name" value="ADH_zinc_N"/>
    <property type="match status" value="1"/>
</dbReference>
<gene>
    <name evidence="2" type="ORF">PZ740_11635</name>
</gene>
<dbReference type="Proteomes" id="UP001301140">
    <property type="component" value="Unassembled WGS sequence"/>
</dbReference>
<dbReference type="PANTHER" id="PTHR45033:SF2">
    <property type="entry name" value="ZINC-TYPE ALCOHOL DEHYDROGENASE-LIKE PROTEIN C1773.06C"/>
    <property type="match status" value="1"/>
</dbReference>
<reference evidence="2 3" key="1">
    <citation type="submission" date="2023-03" db="EMBL/GenBank/DDBJ databases">
        <title>YIM 152171 draft genome.</title>
        <authorList>
            <person name="Yang Z."/>
        </authorList>
    </citation>
    <scope>NUCLEOTIDE SEQUENCE [LARGE SCALE GENOMIC DNA]</scope>
    <source>
        <strain evidence="2 3">YIM 152171</strain>
    </source>
</reference>
<keyword evidence="3" id="KW-1185">Reference proteome</keyword>
<dbReference type="InterPro" id="IPR020843">
    <property type="entry name" value="ER"/>
</dbReference>
<dbReference type="InterPro" id="IPR036291">
    <property type="entry name" value="NAD(P)-bd_dom_sf"/>
</dbReference>
<dbReference type="InterPro" id="IPR013154">
    <property type="entry name" value="ADH-like_N"/>
</dbReference>
<proteinExistence type="predicted"/>
<dbReference type="InterPro" id="IPR011032">
    <property type="entry name" value="GroES-like_sf"/>
</dbReference>
<organism evidence="2 3">
    <name type="scientific">Marinimicrococcus flavescens</name>
    <dbReference type="NCBI Taxonomy" id="3031815"/>
    <lineage>
        <taxon>Bacteria</taxon>
        <taxon>Pseudomonadati</taxon>
        <taxon>Pseudomonadota</taxon>
        <taxon>Alphaproteobacteria</taxon>
        <taxon>Geminicoccales</taxon>
        <taxon>Geminicoccaceae</taxon>
        <taxon>Marinimicrococcus</taxon>
    </lineage>
</organism>
<accession>A0AAP3XSW6</accession>
<dbReference type="AlphaFoldDB" id="A0AAP3XSW6"/>
<dbReference type="EMBL" id="JARGEQ010000104">
    <property type="protein sequence ID" value="MDF1587030.1"/>
    <property type="molecule type" value="Genomic_DNA"/>
</dbReference>
<dbReference type="SMART" id="SM00829">
    <property type="entry name" value="PKS_ER"/>
    <property type="match status" value="1"/>
</dbReference>
<feature type="domain" description="Enoyl reductase (ER)" evidence="1">
    <location>
        <begin position="10"/>
        <end position="333"/>
    </location>
</feature>
<dbReference type="SUPFAM" id="SSF51735">
    <property type="entry name" value="NAD(P)-binding Rossmann-fold domains"/>
    <property type="match status" value="1"/>
</dbReference>
<evidence type="ECO:0000313" key="3">
    <source>
        <dbReference type="Proteomes" id="UP001301140"/>
    </source>
</evidence>
<comment type="caution">
    <text evidence="2">The sequence shown here is derived from an EMBL/GenBank/DDBJ whole genome shotgun (WGS) entry which is preliminary data.</text>
</comment>
<evidence type="ECO:0000313" key="2">
    <source>
        <dbReference type="EMBL" id="MDF1587030.1"/>
    </source>
</evidence>
<evidence type="ECO:0000259" key="1">
    <source>
        <dbReference type="SMART" id="SM00829"/>
    </source>
</evidence>
<dbReference type="Gene3D" id="3.40.50.720">
    <property type="entry name" value="NAD(P)-binding Rossmann-like Domain"/>
    <property type="match status" value="1"/>
</dbReference>
<protein>
    <submittedName>
        <fullName evidence="2">NAD(P)-dependent alcohol dehydrogenase</fullName>
    </submittedName>
</protein>
<dbReference type="RefSeq" id="WP_327789453.1">
    <property type="nucleotide sequence ID" value="NZ_JARGEQ010000104.1"/>
</dbReference>
<dbReference type="PANTHER" id="PTHR45033">
    <property type="match status" value="1"/>
</dbReference>
<dbReference type="Pfam" id="PF08240">
    <property type="entry name" value="ADH_N"/>
    <property type="match status" value="1"/>
</dbReference>
<sequence>MRAWQIVAEGGIDALRLVELPSPRPGPGEVLVRMRASSINYRDYSIIGDPVSRGIPLPRIPNSDGAGEVVETGPGVTGWAPGDRVASCFFQGWTDGACSAVTMANALGGTLDGVLAEEVVLRADGLVRIPDHLDFAEAATLPCAALTAWHTLVEVGRLKAGDTILLLGTGGVSIFALQFARLMGARAIVTSSSDEKLERARSMGAWQTVNYRQTPDWEKAVLELTGGQGVDLTVEVGGPGTLQRSLAATRVAGTVALIGILTGGQIDPLPVMRKSITLQGIYVGSRRMFEDMNRALASAAGLRPVIDSRFAFEDAPEAYRAMERAGHFGKLVIDV</sequence>